<evidence type="ECO:0000259" key="5">
    <source>
        <dbReference type="Pfam" id="PF10415"/>
    </source>
</evidence>
<comment type="miscellaneous">
    <text evidence="3">There are 2 substrate-binding sites: the catalytic A site, and the non-catalytic B site that may play a role in the transfer of substrate or product between the active site and the solvent. Alternatively, the B site may bind allosteric effectors.</text>
</comment>
<dbReference type="EC" id="4.2.1.2" evidence="3"/>
<comment type="similarity">
    <text evidence="1 3">Belongs to the class-II fumarase/aspartase family. Fumarase subfamily.</text>
</comment>
<evidence type="ECO:0000313" key="7">
    <source>
        <dbReference type="Proteomes" id="UP000199513"/>
    </source>
</evidence>
<feature type="active site" description="Proton donor/acceptor" evidence="3">
    <location>
        <position position="188"/>
    </location>
</feature>
<evidence type="ECO:0000259" key="4">
    <source>
        <dbReference type="Pfam" id="PF00206"/>
    </source>
</evidence>
<dbReference type="Gene3D" id="1.10.275.10">
    <property type="entry name" value="Fumarase/aspartase (N-terminal domain)"/>
    <property type="match status" value="1"/>
</dbReference>
<dbReference type="NCBIfam" id="NF008909">
    <property type="entry name" value="PRK12273.1"/>
    <property type="match status" value="1"/>
</dbReference>
<keyword evidence="2 3" id="KW-0456">Lyase</keyword>
<dbReference type="PRINTS" id="PR00149">
    <property type="entry name" value="FUMRATELYASE"/>
</dbReference>
<dbReference type="AlphaFoldDB" id="A0A1I2GN99"/>
<dbReference type="FunFam" id="1.10.40.30:FF:000002">
    <property type="entry name" value="Fumarate hydratase class II"/>
    <property type="match status" value="1"/>
</dbReference>
<feature type="domain" description="Fumarase C C-terminal" evidence="5">
    <location>
        <begin position="408"/>
        <end position="460"/>
    </location>
</feature>
<dbReference type="OrthoDB" id="9802809at2"/>
<feature type="domain" description="Fumarate lyase N-terminal" evidence="4">
    <location>
        <begin position="11"/>
        <end position="342"/>
    </location>
</feature>
<dbReference type="InterPro" id="IPR005677">
    <property type="entry name" value="Fum_hydII"/>
</dbReference>
<dbReference type="InterPro" id="IPR000362">
    <property type="entry name" value="Fumarate_lyase_fam"/>
</dbReference>
<comment type="pathway">
    <text evidence="3">Carbohydrate metabolism; tricarboxylic acid cycle; (S)-malate from fumarate: step 1/1.</text>
</comment>
<feature type="binding site" evidence="3">
    <location>
        <position position="319"/>
    </location>
    <ligand>
        <name>substrate</name>
    </ligand>
</feature>
<comment type="subunit">
    <text evidence="3">Homotetramer.</text>
</comment>
<dbReference type="GO" id="GO:0005737">
    <property type="term" value="C:cytoplasm"/>
    <property type="evidence" value="ECO:0007669"/>
    <property type="project" value="UniProtKB-SubCell"/>
</dbReference>
<dbReference type="NCBIfam" id="TIGR00979">
    <property type="entry name" value="fumC_II"/>
    <property type="match status" value="1"/>
</dbReference>
<dbReference type="GO" id="GO:0006106">
    <property type="term" value="P:fumarate metabolic process"/>
    <property type="evidence" value="ECO:0007669"/>
    <property type="project" value="InterPro"/>
</dbReference>
<name>A0A1I2GN99_9BACT</name>
<comment type="catalytic activity">
    <reaction evidence="3">
        <text>(S)-malate = fumarate + H2O</text>
        <dbReference type="Rhea" id="RHEA:12460"/>
        <dbReference type="ChEBI" id="CHEBI:15377"/>
        <dbReference type="ChEBI" id="CHEBI:15589"/>
        <dbReference type="ChEBI" id="CHEBI:29806"/>
        <dbReference type="EC" id="4.2.1.2"/>
    </reaction>
</comment>
<reference evidence="6 7" key="1">
    <citation type="submission" date="2016-10" db="EMBL/GenBank/DDBJ databases">
        <authorList>
            <person name="de Groot N.N."/>
        </authorList>
    </citation>
    <scope>NUCLEOTIDE SEQUENCE [LARGE SCALE GENOMIC DNA]</scope>
    <source>
        <strain>GEY</strain>
        <strain evidence="7">DSM 9560</strain>
    </source>
</reference>
<dbReference type="RefSeq" id="WP_091545323.1">
    <property type="nucleotide sequence ID" value="NZ_FONY01000019.1"/>
</dbReference>
<dbReference type="SUPFAM" id="SSF48557">
    <property type="entry name" value="L-aspartase-like"/>
    <property type="match status" value="1"/>
</dbReference>
<protein>
    <recommendedName>
        <fullName evidence="3">Fumarate hydratase class II</fullName>
        <shortName evidence="3">Fumarase C</shortName>
        <ecNumber evidence="3">4.2.1.2</ecNumber>
    </recommendedName>
    <alternativeName>
        <fullName evidence="3">Aerobic fumarase</fullName>
    </alternativeName>
    <alternativeName>
        <fullName evidence="3">Iron-independent fumarase</fullName>
    </alternativeName>
</protein>
<dbReference type="InterPro" id="IPR018951">
    <property type="entry name" value="Fumarase_C_C"/>
</dbReference>
<proteinExistence type="inferred from homology"/>
<dbReference type="Proteomes" id="UP000199513">
    <property type="component" value="Unassembled WGS sequence"/>
</dbReference>
<evidence type="ECO:0000313" key="6">
    <source>
        <dbReference type="EMBL" id="SFF18071.1"/>
    </source>
</evidence>
<evidence type="ECO:0000256" key="1">
    <source>
        <dbReference type="ARBA" id="ARBA00009084"/>
    </source>
</evidence>
<dbReference type="EMBL" id="FONY01000019">
    <property type="protein sequence ID" value="SFF18071.1"/>
    <property type="molecule type" value="Genomic_DNA"/>
</dbReference>
<feature type="binding site" description="in site B" evidence="3">
    <location>
        <begin position="129"/>
        <end position="132"/>
    </location>
    <ligand>
        <name>substrate</name>
    </ligand>
</feature>
<feature type="active site" evidence="3">
    <location>
        <position position="318"/>
    </location>
</feature>
<keyword evidence="3" id="KW-0963">Cytoplasm</keyword>
<dbReference type="FunFam" id="1.10.275.10:FF:000001">
    <property type="entry name" value="Fumarate hydratase, mitochondrial"/>
    <property type="match status" value="1"/>
</dbReference>
<dbReference type="InterPro" id="IPR024083">
    <property type="entry name" value="Fumarase/histidase_N"/>
</dbReference>
<feature type="binding site" evidence="3">
    <location>
        <begin position="97"/>
        <end position="99"/>
    </location>
    <ligand>
        <name>substrate</name>
    </ligand>
</feature>
<dbReference type="PROSITE" id="PS00163">
    <property type="entry name" value="FUMARATE_LYASES"/>
    <property type="match status" value="1"/>
</dbReference>
<evidence type="ECO:0000256" key="3">
    <source>
        <dbReference type="HAMAP-Rule" id="MF_00743"/>
    </source>
</evidence>
<dbReference type="UniPathway" id="UPA00223">
    <property type="reaction ID" value="UER01007"/>
</dbReference>
<feature type="binding site" evidence="3">
    <location>
        <begin position="139"/>
        <end position="141"/>
    </location>
    <ligand>
        <name>substrate</name>
    </ligand>
</feature>
<accession>A0A1I2GN99</accession>
<feature type="site" description="Important for catalytic activity" evidence="3">
    <location>
        <position position="331"/>
    </location>
</feature>
<gene>
    <name evidence="3" type="primary">fumC</name>
    <name evidence="6" type="ORF">SAMN04488541_101911</name>
</gene>
<dbReference type="STRING" id="1003.SAMN04488541_101911"/>
<dbReference type="InterPro" id="IPR008948">
    <property type="entry name" value="L-Aspartase-like"/>
</dbReference>
<dbReference type="GO" id="GO:0006108">
    <property type="term" value="P:malate metabolic process"/>
    <property type="evidence" value="ECO:0007669"/>
    <property type="project" value="TreeGrafter"/>
</dbReference>
<dbReference type="Gene3D" id="1.20.200.10">
    <property type="entry name" value="Fumarase/aspartase (Central domain)"/>
    <property type="match status" value="1"/>
</dbReference>
<dbReference type="CDD" id="cd01362">
    <property type="entry name" value="Fumarase_classII"/>
    <property type="match status" value="1"/>
</dbReference>
<keyword evidence="3" id="KW-0816">Tricarboxylic acid cycle</keyword>
<dbReference type="GO" id="GO:0006099">
    <property type="term" value="P:tricarboxylic acid cycle"/>
    <property type="evidence" value="ECO:0007669"/>
    <property type="project" value="UniProtKB-UniRule"/>
</dbReference>
<comment type="function">
    <text evidence="3">Involved in the TCA cycle. Catalyzes the stereospecific interconversion of fumarate to L-malate.</text>
</comment>
<comment type="subcellular location">
    <subcellularLocation>
        <location evidence="3">Cytoplasm</location>
    </subcellularLocation>
</comment>
<dbReference type="Pfam" id="PF00206">
    <property type="entry name" value="Lyase_1"/>
    <property type="match status" value="1"/>
</dbReference>
<keyword evidence="7" id="KW-1185">Reference proteome</keyword>
<dbReference type="Gene3D" id="1.10.40.30">
    <property type="entry name" value="Fumarase/aspartase (C-terminal domain)"/>
    <property type="match status" value="1"/>
</dbReference>
<dbReference type="FunFam" id="1.20.200.10:FF:000001">
    <property type="entry name" value="Fumarate hydratase, mitochondrial"/>
    <property type="match status" value="1"/>
</dbReference>
<dbReference type="InterPro" id="IPR020557">
    <property type="entry name" value="Fumarate_lyase_CS"/>
</dbReference>
<dbReference type="Pfam" id="PF10415">
    <property type="entry name" value="FumaraseC_C"/>
    <property type="match status" value="1"/>
</dbReference>
<dbReference type="GO" id="GO:0004333">
    <property type="term" value="F:fumarate hydratase activity"/>
    <property type="evidence" value="ECO:0007669"/>
    <property type="project" value="UniProtKB-UniRule"/>
</dbReference>
<dbReference type="PANTHER" id="PTHR11444:SF1">
    <property type="entry name" value="FUMARATE HYDRATASE, MITOCHONDRIAL"/>
    <property type="match status" value="1"/>
</dbReference>
<feature type="binding site" evidence="3">
    <location>
        <position position="187"/>
    </location>
    <ligand>
        <name>substrate</name>
    </ligand>
</feature>
<evidence type="ECO:0000256" key="2">
    <source>
        <dbReference type="ARBA" id="ARBA00023239"/>
    </source>
</evidence>
<dbReference type="HAMAP" id="MF_00743">
    <property type="entry name" value="FumaraseC"/>
    <property type="match status" value="1"/>
</dbReference>
<dbReference type="InterPro" id="IPR022761">
    <property type="entry name" value="Fumarate_lyase_N"/>
</dbReference>
<sequence>MEYRIEKDTMGEVKVPADRYWGAQTQRSLENFTIGGHKMPIEVIRAFAILKKAAALANHELGVLPADKKDIIAQVCDEILAGKLDEEFPLVVWQTGSGTQSNMNLNEVIAYRAHVLLGGSLLDEKKKLNPNDDVNKSQSSNDTFPTAMHIAAYSFVVEQMLPKVKALRNTLDQKSKAFKDVIKIGRTHLMDATPLTLGMEFSGYVAQIDYGIKAIENALDHVLELALGGTAVGTGLNTPKGYDVLVAKKIAELTGHPFRTAPNKFEALASHDALVGLSGAFKQLAVSLMKIANDIRLLASGPRSGIGEILIPENEPGSSIMPGKVNPTQCEALTMVCAQVVGNDAAVAIGGMNGHFELNVFKPVIIFNILMSARLLGDACDSFDKHCAVGIEPNYPLLKRHLENSLMLVTSLNPHIGYYKAAEIAKKAHKEGTSLREAALALGYLTNEQFDEWVRPEEMIGSLK</sequence>
<dbReference type="PANTHER" id="PTHR11444">
    <property type="entry name" value="ASPARTATEAMMONIA/ARGININOSUCCINATE/ADENYLOSUCCINATE LYASE"/>
    <property type="match status" value="1"/>
</dbReference>
<organism evidence="6 7">
    <name type="scientific">Thermoflexibacter ruber</name>
    <dbReference type="NCBI Taxonomy" id="1003"/>
    <lineage>
        <taxon>Bacteria</taxon>
        <taxon>Pseudomonadati</taxon>
        <taxon>Bacteroidota</taxon>
        <taxon>Cytophagia</taxon>
        <taxon>Cytophagales</taxon>
        <taxon>Thermoflexibacteraceae</taxon>
        <taxon>Thermoflexibacter</taxon>
    </lineage>
</organism>
<feature type="binding site" evidence="3">
    <location>
        <begin position="324"/>
        <end position="326"/>
    </location>
    <ligand>
        <name>substrate</name>
    </ligand>
</feature>